<evidence type="ECO:0000256" key="9">
    <source>
        <dbReference type="SAM" id="Phobius"/>
    </source>
</evidence>
<dbReference type="SUPFAM" id="SSF50729">
    <property type="entry name" value="PH domain-like"/>
    <property type="match status" value="1"/>
</dbReference>
<organism evidence="10 11">
    <name type="scientific">Acipenser ruthenus</name>
    <name type="common">Sterlet sturgeon</name>
    <dbReference type="NCBI Taxonomy" id="7906"/>
    <lineage>
        <taxon>Eukaryota</taxon>
        <taxon>Metazoa</taxon>
        <taxon>Chordata</taxon>
        <taxon>Craniata</taxon>
        <taxon>Vertebrata</taxon>
        <taxon>Euteleostomi</taxon>
        <taxon>Actinopterygii</taxon>
        <taxon>Chondrostei</taxon>
        <taxon>Acipenseriformes</taxon>
        <taxon>Acipenseridae</taxon>
        <taxon>Acipenser</taxon>
    </lineage>
</organism>
<gene>
    <name evidence="10" type="ORF">EOD39_4228</name>
</gene>
<dbReference type="InterPro" id="IPR036259">
    <property type="entry name" value="MFS_trans_sf"/>
</dbReference>
<comment type="subcellular location">
    <subcellularLocation>
        <location evidence="1">Basolateral cell membrane</location>
        <topology evidence="1">Multi-pass membrane protein</topology>
    </subcellularLocation>
</comment>
<dbReference type="GO" id="GO:0016323">
    <property type="term" value="C:basolateral plasma membrane"/>
    <property type="evidence" value="ECO:0007669"/>
    <property type="project" value="UniProtKB-SubCell"/>
</dbReference>
<evidence type="ECO:0000256" key="1">
    <source>
        <dbReference type="ARBA" id="ARBA00004554"/>
    </source>
</evidence>
<dbReference type="SUPFAM" id="SSF103473">
    <property type="entry name" value="MFS general substrate transporter"/>
    <property type="match status" value="1"/>
</dbReference>
<dbReference type="PRINTS" id="PR01130">
    <property type="entry name" value="DERENTRNSPRT"/>
</dbReference>
<feature type="transmembrane region" description="Helical" evidence="9">
    <location>
        <begin position="2145"/>
        <end position="2164"/>
    </location>
</feature>
<dbReference type="CDD" id="cd00176">
    <property type="entry name" value="SPEC"/>
    <property type="match status" value="4"/>
</dbReference>
<feature type="transmembrane region" description="Helical" evidence="9">
    <location>
        <begin position="2267"/>
        <end position="2288"/>
    </location>
</feature>
<reference evidence="10 11" key="1">
    <citation type="submission" date="2019-01" db="EMBL/GenBank/DDBJ databases">
        <title>Draft Genome and Complete Hox-Cluster Characterization of the Sterlet Sturgeon (Acipenser ruthenus).</title>
        <authorList>
            <person name="Wei Q."/>
        </authorList>
    </citation>
    <scope>NUCLEOTIDE SEQUENCE [LARGE SCALE GENOMIC DNA]</scope>
    <source>
        <strain evidence="10">WHYD16114868_AA</strain>
        <tissue evidence="10">Blood</tissue>
    </source>
</reference>
<keyword evidence="7" id="KW-0175">Coiled coil</keyword>
<dbReference type="InterPro" id="IPR002017">
    <property type="entry name" value="Spectrin_repeat"/>
</dbReference>
<evidence type="ECO:0000256" key="4">
    <source>
        <dbReference type="ARBA" id="ARBA00022692"/>
    </source>
</evidence>
<dbReference type="Gene3D" id="1.20.58.60">
    <property type="match status" value="6"/>
</dbReference>
<feature type="transmembrane region" description="Helical" evidence="9">
    <location>
        <begin position="2202"/>
        <end position="2230"/>
    </location>
</feature>
<feature type="region of interest" description="Disordered" evidence="8">
    <location>
        <begin position="174"/>
        <end position="233"/>
    </location>
</feature>
<feature type="transmembrane region" description="Helical" evidence="9">
    <location>
        <begin position="2390"/>
        <end position="2410"/>
    </location>
</feature>
<evidence type="ECO:0000313" key="11">
    <source>
        <dbReference type="Proteomes" id="UP000289886"/>
    </source>
</evidence>
<feature type="compositionally biased region" description="Polar residues" evidence="8">
    <location>
        <begin position="533"/>
        <end position="545"/>
    </location>
</feature>
<protein>
    <submittedName>
        <fullName evidence="10">Equilibrative nucleoside transporter 1</fullName>
    </submittedName>
</protein>
<feature type="region of interest" description="Disordered" evidence="8">
    <location>
        <begin position="1538"/>
        <end position="1593"/>
    </location>
</feature>
<dbReference type="NCBIfam" id="TIGR00939">
    <property type="entry name" value="2a57"/>
    <property type="match status" value="1"/>
</dbReference>
<feature type="transmembrane region" description="Helical" evidence="9">
    <location>
        <begin position="2352"/>
        <end position="2370"/>
    </location>
</feature>
<dbReference type="GO" id="GO:0015213">
    <property type="term" value="F:uridine transmembrane transporter activity"/>
    <property type="evidence" value="ECO:0007669"/>
    <property type="project" value="UniProtKB-ARBA"/>
</dbReference>
<feature type="transmembrane region" description="Helical" evidence="9">
    <location>
        <begin position="2242"/>
        <end position="2261"/>
    </location>
</feature>
<evidence type="ECO:0000256" key="3">
    <source>
        <dbReference type="ARBA" id="ARBA00022448"/>
    </source>
</evidence>
<feature type="transmembrane region" description="Helical" evidence="9">
    <location>
        <begin position="2176"/>
        <end position="2196"/>
    </location>
</feature>
<dbReference type="PANTHER" id="PTHR10332:SF9">
    <property type="entry name" value="EQUILIBRATIVE NUCLEOSIDE TRANSPORTER 1"/>
    <property type="match status" value="1"/>
</dbReference>
<dbReference type="InterPro" id="IPR034764">
    <property type="entry name" value="ENT1/ENT2"/>
</dbReference>
<dbReference type="Pfam" id="PF00435">
    <property type="entry name" value="Spectrin"/>
    <property type="match status" value="3"/>
</dbReference>
<feature type="compositionally biased region" description="Basic and acidic residues" evidence="8">
    <location>
        <begin position="82"/>
        <end position="92"/>
    </location>
</feature>
<feature type="compositionally biased region" description="Polar residues" evidence="8">
    <location>
        <begin position="1541"/>
        <end position="1553"/>
    </location>
</feature>
<keyword evidence="3" id="KW-0813">Transport</keyword>
<name>A0A444UJ90_ACIRT</name>
<evidence type="ECO:0000256" key="7">
    <source>
        <dbReference type="SAM" id="Coils"/>
    </source>
</evidence>
<feature type="transmembrane region" description="Helical" evidence="9">
    <location>
        <begin position="2457"/>
        <end position="2481"/>
    </location>
</feature>
<dbReference type="PANTHER" id="PTHR10332">
    <property type="entry name" value="EQUILIBRATIVE NUCLEOSIDE TRANSPORTER"/>
    <property type="match status" value="1"/>
</dbReference>
<comment type="similarity">
    <text evidence="2">Belongs to the SLC29A/ENT transporter (TC 2.A.57) family.</text>
</comment>
<proteinExistence type="inferred from homology"/>
<dbReference type="EMBL" id="SCEB01214451">
    <property type="protein sequence ID" value="RXM35262.1"/>
    <property type="molecule type" value="Genomic_DNA"/>
</dbReference>
<feature type="region of interest" description="Disordered" evidence="8">
    <location>
        <begin position="1637"/>
        <end position="1688"/>
    </location>
</feature>
<keyword evidence="6 9" id="KW-0472">Membrane</keyword>
<dbReference type="Pfam" id="PF01733">
    <property type="entry name" value="Nucleoside_tran"/>
    <property type="match status" value="1"/>
</dbReference>
<feature type="compositionally biased region" description="Polar residues" evidence="8">
    <location>
        <begin position="1643"/>
        <end position="1662"/>
    </location>
</feature>
<evidence type="ECO:0000256" key="6">
    <source>
        <dbReference type="ARBA" id="ARBA00023136"/>
    </source>
</evidence>
<feature type="coiled-coil region" evidence="7">
    <location>
        <begin position="747"/>
        <end position="792"/>
    </location>
</feature>
<dbReference type="InterPro" id="IPR011993">
    <property type="entry name" value="PH-like_dom_sf"/>
</dbReference>
<keyword evidence="5 9" id="KW-1133">Transmembrane helix</keyword>
<feature type="compositionally biased region" description="Basic and acidic residues" evidence="8">
    <location>
        <begin position="209"/>
        <end position="231"/>
    </location>
</feature>
<comment type="caution">
    <text evidence="10">The sequence shown here is derived from an EMBL/GenBank/DDBJ whole genome shotgun (WGS) entry which is preliminary data.</text>
</comment>
<keyword evidence="4 9" id="KW-0812">Transmembrane</keyword>
<feature type="transmembrane region" description="Helical" evidence="9">
    <location>
        <begin position="2493"/>
        <end position="2515"/>
    </location>
</feature>
<dbReference type="Gene3D" id="2.30.29.30">
    <property type="entry name" value="Pleckstrin-homology domain (PH domain)/Phosphotyrosine-binding domain (PTB)"/>
    <property type="match status" value="1"/>
</dbReference>
<feature type="coiled-coil region" evidence="7">
    <location>
        <begin position="927"/>
        <end position="961"/>
    </location>
</feature>
<accession>A0A444UJ90</accession>
<dbReference type="InterPro" id="IPR002259">
    <property type="entry name" value="Eqnu_transpt"/>
</dbReference>
<keyword evidence="11" id="KW-1185">Reference proteome</keyword>
<feature type="region of interest" description="Disordered" evidence="8">
    <location>
        <begin position="82"/>
        <end position="104"/>
    </location>
</feature>
<dbReference type="SUPFAM" id="SSF46966">
    <property type="entry name" value="Spectrin repeat"/>
    <property type="match status" value="5"/>
</dbReference>
<sequence>MSESIVRKIQPFTIGTKLSVPAVPKGTEFPDAFLPSSSLDNCKMQHNLNDQVSLYLGHSPIHPDDSHFSPVAARVLQAERCQDEKSEEDHLNRNAVSPTASSRSIKKITISSGKEKTGDKVDSVAHCPNVMAAKSENSNNNNNAAMVLPRIVGVSCENNPNSQFKVLLRKEDEEEHKNTRSSHGAAGFLRPTVPKDFPSHLTTESSDPFFRRDVPKKESTVPGNVEKHKQQSDYSLTQRITQFNREILQAETWIKGKLQDLKDGCSIQRCPLQDWEQVSQTLQRDLKDFENTMIQLSQMGEQLMCKQNPTSDTVRKQLCQLKDQWQTLKQTVANQSKALGGARNLQEFNRKVDKLEAWLKERVSEEEKQSLVVLLEENIDKLQLTRKILDLKQRKSICGANGQENSGDREMRDIASQIMMLDVTVSQLSNLHPTLAERVTQKQREVKNSWALLQQTVRNEKSGLPLPCSDFMREVGDPLTSIREPQCSVGKDLQRIMGKEVQEEQNLLKACVSAREPGSNRKLAKSQDEEQGSKSSPLIGTGSSPRETDDVIGWRQTDGESRRKKPEAKASLQHRYPQLQVQLQKFTVSADKTLLWLKDNVAMATQICCAENYQSFEAAKRCQAALEDEILSNRTRIEVVKKEGRSLVRAQHPGSTKIEEFLRQLEVLWEELKTRHQKNDAVLRELEKTNLQAMKVLKDLNDMEEWLKTVESSISLCALSGDPESMNAAERESSLLENEVASRGLELRALRQEVEKLRSRRHFHTDELPSKMEEVEDKYHCVQNMLKQQTSELQDTRMLTEFLEKVEMEENQVKKRPLHSELGCHGSSLLVLADAGQQLIDSGRFDSDDIADPLEELREAVEMLNDTVRERGRSLTEDHELEEQLRRHSNITARISQMLSKSVELSIEIHEMETDMAVKCEPDMCRLENLNNQQEDMEIDFEVIREEVDEMEKQAARLQVLCPERAQILGEEVQATLQTWEEMGKCIAENSARLSQALQLQDFFRNYLAMISWTEDTRTCIFSESPVNPGKGGRLPETEELDTKIEQKFQEFEELATAGQKLIDEEHHLTEMIKERTEELRSMLGWILVRWRAQKHQRSRGKTKAEPKGDVIYSEATVCTPQSVQGFSPYLEEQYVFQERSTGCQVKSCTDRLHSQKPLHSSQSEGGYEEMAPIRPKGSELNSPGGSLEGLLILESLESPESPLMVLKEPTSPSLGGTVNLILSFSKKGDSQLQLQDAVDESETQEPVHRPSESLSSGCKNFWRRCQGLLENTFGSLKRKKKISLQNADEVSTYLHVKDNKKAPVFENVTLPRLNSKRLPKVPPLSVSSMSFHTLPKTSSSSVFNSLKKRGKKKKRDIRRHSIQKIMGVDLSKGGADRAGEVTSSTNTWPLKERIKDLMIPSPASGELLDYVKNPLAKDIDAESTVARSMSGFSQPGGSERSAKEGSTAAVSNNCKHLCLGSVLSFELPKDMNLIGNIPDLIKIQPLDTKTTDSLTINSLSSFRNSAKWNTEVVKAPVETKGCSALSTTRQASIKPRVYEETSNQIPTGAQGQKNGGHWFKLRNTEKDSNLCQSGLPATENPQNEGQDSPRDDRFDLKLKRLSGINILQEEVGEWDKLADTLDSTCTLSNQIDAVDEEKQHSRTAANGYSQSSSELCQTGRSTPCDLRNNEHKPDKNKGRFNEVSGFKSPQATSSKILSESVLCNNVNIKTCSGEQTESVALRVDRSTFKREKETKTNKSDRTSSELGVAAVEVIHPDHQQFEEEEEELEDIWNKSVGYRQSVCSDIMYQTYNQEPDSTFPAQQETTVTQYQDVKYRNLVTASAPNLLVAEFRLPTSIQNLLGYCKEPDAREKNPTSDHRRSWAAFPHKEQASRQIALINETASDQVELPNVVDHQKYIYKYREEEEEEDTGSAKEQSVSLLSVHMGVEGNGKQRVDFEDRDCDNAEQRHTINTRGHCSIMNGNKAEFQSMEGTLERKHKLQLGGKKASCRTWNTYYAVLFKQSLCFYQDRKDTLKLVYTYVQPLSNKSLLAVMKLSDLDPARSITRGPTPVTLKFVNLFYYGPSPLAEDYYGSLRQSVRKKLSQTYRDASELSQDSFHTDRDQEPAYFTSRLVTAEERMLQVNSTGNLTVLVPKNYLESKFNNFMTFCAMVPLLIFTCLNSFLHQRVPLKVRIMGSLGVILLLFLVTAALVKISILPLSFFVLTMITIVCINSFGAILQGSLFGLAGLLPASYTAPIMSGQGMAGTFAAIAMICAIASGSELQDSAFGYFITACVVIIIAIVSYIALPKMEFFLYYLNKNSSPMMSSNDGETKLDLLKKAEQTNGADKKAVISFTDDLQPQVSVVEILKKIWVLALSVCFVFMVTIGTFPAVTVDVKSTIAGDSRWGDYFIPVSCFLLFNLCDWAGRSLTAICLWPGKDSLLLPIMVVARVVFVPLFMLCNVQPRENLPVFFSHDMWYIIFMILFAFSNGYLASLCMCFGPKKVASHEAETTGAIMAFFLSLGLALGASVSFMFRGMV</sequence>
<evidence type="ECO:0000313" key="10">
    <source>
        <dbReference type="EMBL" id="RXM35262.1"/>
    </source>
</evidence>
<dbReference type="SMART" id="SM00150">
    <property type="entry name" value="SPEC"/>
    <property type="match status" value="7"/>
</dbReference>
<dbReference type="Proteomes" id="UP000289886">
    <property type="component" value="Unassembled WGS sequence"/>
</dbReference>
<feature type="region of interest" description="Disordered" evidence="8">
    <location>
        <begin position="518"/>
        <end position="573"/>
    </location>
</feature>
<evidence type="ECO:0000256" key="8">
    <source>
        <dbReference type="SAM" id="MobiDB-lite"/>
    </source>
</evidence>
<feature type="coiled-coil region" evidence="7">
    <location>
        <begin position="272"/>
        <end position="299"/>
    </location>
</feature>
<feature type="transmembrane region" description="Helical" evidence="9">
    <location>
        <begin position="2422"/>
        <end position="2445"/>
    </location>
</feature>
<feature type="compositionally biased region" description="Basic and acidic residues" evidence="8">
    <location>
        <begin position="1668"/>
        <end position="1681"/>
    </location>
</feature>
<evidence type="ECO:0000256" key="2">
    <source>
        <dbReference type="ARBA" id="ARBA00007965"/>
    </source>
</evidence>
<dbReference type="InterPro" id="IPR018159">
    <property type="entry name" value="Spectrin/alpha-actinin"/>
</dbReference>
<evidence type="ECO:0000256" key="5">
    <source>
        <dbReference type="ARBA" id="ARBA00022989"/>
    </source>
</evidence>